<feature type="compositionally biased region" description="Basic and acidic residues" evidence="1">
    <location>
        <begin position="165"/>
        <end position="179"/>
    </location>
</feature>
<evidence type="ECO:0000256" key="1">
    <source>
        <dbReference type="SAM" id="MobiDB-lite"/>
    </source>
</evidence>
<protein>
    <submittedName>
        <fullName evidence="4">Uncharacterized protein LOC109128099</fullName>
    </submittedName>
</protein>
<proteinExistence type="predicted"/>
<feature type="domain" description="Retrotransposon Copia-like N-terminal" evidence="2">
    <location>
        <begin position="32"/>
        <end position="68"/>
    </location>
</feature>
<evidence type="ECO:0000313" key="4">
    <source>
        <dbReference type="RefSeq" id="XP_019089426.1"/>
    </source>
</evidence>
<dbReference type="Pfam" id="PF14244">
    <property type="entry name" value="Retrotran_gag_3"/>
    <property type="match status" value="1"/>
</dbReference>
<evidence type="ECO:0000259" key="2">
    <source>
        <dbReference type="Pfam" id="PF14244"/>
    </source>
</evidence>
<dbReference type="Proteomes" id="UP000694864">
    <property type="component" value="Chromosome 12"/>
</dbReference>
<dbReference type="GeneID" id="109128099"/>
<accession>A0ABM1QRN8</accession>
<keyword evidence="3" id="KW-1185">Reference proteome</keyword>
<reference evidence="4" key="2">
    <citation type="submission" date="2025-08" db="UniProtKB">
        <authorList>
            <consortium name="RefSeq"/>
        </authorList>
    </citation>
    <scope>IDENTIFICATION</scope>
    <source>
        <tissue evidence="4">Leaf</tissue>
    </source>
</reference>
<dbReference type="RefSeq" id="XP_019089426.1">
    <property type="nucleotide sequence ID" value="XM_019233881.1"/>
</dbReference>
<organism evidence="3 4">
    <name type="scientific">Camelina sativa</name>
    <name type="common">False flax</name>
    <name type="synonym">Myagrum sativum</name>
    <dbReference type="NCBI Taxonomy" id="90675"/>
    <lineage>
        <taxon>Eukaryota</taxon>
        <taxon>Viridiplantae</taxon>
        <taxon>Streptophyta</taxon>
        <taxon>Embryophyta</taxon>
        <taxon>Tracheophyta</taxon>
        <taxon>Spermatophyta</taxon>
        <taxon>Magnoliopsida</taxon>
        <taxon>eudicotyledons</taxon>
        <taxon>Gunneridae</taxon>
        <taxon>Pentapetalae</taxon>
        <taxon>rosids</taxon>
        <taxon>malvids</taxon>
        <taxon>Brassicales</taxon>
        <taxon>Brassicaceae</taxon>
        <taxon>Camelineae</taxon>
        <taxon>Camelina</taxon>
    </lineage>
</organism>
<gene>
    <name evidence="4" type="primary">LOC109128099</name>
</gene>
<evidence type="ECO:0000313" key="3">
    <source>
        <dbReference type="Proteomes" id="UP000694864"/>
    </source>
</evidence>
<name>A0ABM1QRN8_CAMSA</name>
<reference evidence="3" key="1">
    <citation type="journal article" date="2014" name="Nat. Commun.">
        <title>The emerging biofuel crop Camelina sativa retains a highly undifferentiated hexaploid genome structure.</title>
        <authorList>
            <person name="Kagale S."/>
            <person name="Koh C."/>
            <person name="Nixon J."/>
            <person name="Bollina V."/>
            <person name="Clarke W.E."/>
            <person name="Tuteja R."/>
            <person name="Spillane C."/>
            <person name="Robinson S.J."/>
            <person name="Links M.G."/>
            <person name="Clarke C."/>
            <person name="Higgins E.E."/>
            <person name="Huebert T."/>
            <person name="Sharpe A.G."/>
            <person name="Parkin I.A."/>
        </authorList>
    </citation>
    <scope>NUCLEOTIDE SEQUENCE [LARGE SCALE GENOMIC DNA]</scope>
    <source>
        <strain evidence="3">cv. DH55</strain>
    </source>
</reference>
<feature type="region of interest" description="Disordered" evidence="1">
    <location>
        <begin position="123"/>
        <end position="186"/>
    </location>
</feature>
<sequence length="186" mass="20276">MSTIPTPNPTHASATNTTVEMRRTISPCHLTSADNPGAVISHPLLKGINYDEWACGMKTVLTSRKKFGNRSAAGLAIVPSKKPNFLREVNTVFNCLCNRFGHVAENCYAVIGYPEWWEDRPQNRTIQGRGRGDSSSSGGSTSGKGRGSMTYANRVYVPNVDEEGHEQANHVITDHDRDGVSGITDQ</sequence>
<dbReference type="InterPro" id="IPR029472">
    <property type="entry name" value="Copia-like_N"/>
</dbReference>